<accession>A0A316EIS5</accession>
<dbReference type="AlphaFoldDB" id="A0A316EIS5"/>
<name>A0A316EIS5_9FLAO</name>
<dbReference type="EMBL" id="QGGQ01000006">
    <property type="protein sequence ID" value="PWK22840.1"/>
    <property type="molecule type" value="Genomic_DNA"/>
</dbReference>
<evidence type="ECO:0000313" key="2">
    <source>
        <dbReference type="Proteomes" id="UP000245667"/>
    </source>
</evidence>
<proteinExistence type="predicted"/>
<protein>
    <recommendedName>
        <fullName evidence="3">Resolvase-like protein</fullName>
    </recommendedName>
</protein>
<evidence type="ECO:0008006" key="3">
    <source>
        <dbReference type="Google" id="ProtNLM"/>
    </source>
</evidence>
<dbReference type="Proteomes" id="UP000245667">
    <property type="component" value="Unassembled WGS sequence"/>
</dbReference>
<reference evidence="1 2" key="1">
    <citation type="submission" date="2018-05" db="EMBL/GenBank/DDBJ databases">
        <title>Genomic Encyclopedia of Archaeal and Bacterial Type Strains, Phase II (KMG-II): from individual species to whole genera.</title>
        <authorList>
            <person name="Goeker M."/>
        </authorList>
    </citation>
    <scope>NUCLEOTIDE SEQUENCE [LARGE SCALE GENOMIC DNA]</scope>
    <source>
        <strain evidence="1 2">DSM 23514</strain>
    </source>
</reference>
<gene>
    <name evidence="1" type="ORF">LX92_02778</name>
</gene>
<sequence length="42" mass="5039">MLYGYIRTGTYEKILERQLNDLECFGVQTENIIIERNLNFNL</sequence>
<evidence type="ECO:0000313" key="1">
    <source>
        <dbReference type="EMBL" id="PWK22840.1"/>
    </source>
</evidence>
<organism evidence="1 2">
    <name type="scientific">Maribacter polysiphoniae</name>
    <dbReference type="NCBI Taxonomy" id="429344"/>
    <lineage>
        <taxon>Bacteria</taxon>
        <taxon>Pseudomonadati</taxon>
        <taxon>Bacteroidota</taxon>
        <taxon>Flavobacteriia</taxon>
        <taxon>Flavobacteriales</taxon>
        <taxon>Flavobacteriaceae</taxon>
        <taxon>Maribacter</taxon>
    </lineage>
</organism>
<comment type="caution">
    <text evidence="1">The sequence shown here is derived from an EMBL/GenBank/DDBJ whole genome shotgun (WGS) entry which is preliminary data.</text>
</comment>